<organism evidence="1 2">
    <name type="scientific">Phyllobacterium myrsinacearum</name>
    <dbReference type="NCBI Taxonomy" id="28101"/>
    <lineage>
        <taxon>Bacteria</taxon>
        <taxon>Pseudomonadati</taxon>
        <taxon>Pseudomonadota</taxon>
        <taxon>Alphaproteobacteria</taxon>
        <taxon>Hyphomicrobiales</taxon>
        <taxon>Phyllobacteriaceae</taxon>
        <taxon>Phyllobacterium</taxon>
    </lineage>
</organism>
<dbReference type="RefSeq" id="WP_182547351.1">
    <property type="nucleotide sequence ID" value="NZ_JACGXN010000001.1"/>
</dbReference>
<comment type="caution">
    <text evidence="1">The sequence shown here is derived from an EMBL/GenBank/DDBJ whole genome shotgun (WGS) entry which is preliminary data.</text>
</comment>
<gene>
    <name evidence="1" type="ORF">FHW16_000247</name>
</gene>
<keyword evidence="2" id="KW-1185">Reference proteome</keyword>
<dbReference type="AlphaFoldDB" id="A0A839EE12"/>
<accession>A0A839EE12</accession>
<evidence type="ECO:0000313" key="2">
    <source>
        <dbReference type="Proteomes" id="UP000549052"/>
    </source>
</evidence>
<sequence>MRAKDILPDDINEVQVNDVAVRKGTVGAFLINSRLWLKPDASPEERAAAEEDILEALPALVALGLFDFLSIRNPKLSELVAMHI</sequence>
<name>A0A839EE12_9HYPH</name>
<evidence type="ECO:0000313" key="1">
    <source>
        <dbReference type="EMBL" id="MBA8876565.1"/>
    </source>
</evidence>
<protein>
    <recommendedName>
        <fullName evidence="3">Preprotein translocase subunit SecD</fullName>
    </recommendedName>
</protein>
<proteinExistence type="predicted"/>
<dbReference type="Proteomes" id="UP000549052">
    <property type="component" value="Unassembled WGS sequence"/>
</dbReference>
<evidence type="ECO:0008006" key="3">
    <source>
        <dbReference type="Google" id="ProtNLM"/>
    </source>
</evidence>
<reference evidence="1 2" key="1">
    <citation type="submission" date="2020-07" db="EMBL/GenBank/DDBJ databases">
        <title>Genomic Encyclopedia of Type Strains, Phase IV (KMG-V): Genome sequencing to study the core and pangenomes of soil and plant-associated prokaryotes.</title>
        <authorList>
            <person name="Whitman W."/>
        </authorList>
    </citation>
    <scope>NUCLEOTIDE SEQUENCE [LARGE SCALE GENOMIC DNA]</scope>
    <source>
        <strain evidence="1 2">AN3</strain>
    </source>
</reference>
<dbReference type="EMBL" id="JACGXN010000001">
    <property type="protein sequence ID" value="MBA8876565.1"/>
    <property type="molecule type" value="Genomic_DNA"/>
</dbReference>